<evidence type="ECO:0000256" key="2">
    <source>
        <dbReference type="PROSITE-ProRule" id="PRU00335"/>
    </source>
</evidence>
<proteinExistence type="predicted"/>
<evidence type="ECO:0000313" key="5">
    <source>
        <dbReference type="Proteomes" id="UP001595823"/>
    </source>
</evidence>
<comment type="caution">
    <text evidence="4">The sequence shown here is derived from an EMBL/GenBank/DDBJ whole genome shotgun (WGS) entry which is preliminary data.</text>
</comment>
<keyword evidence="1 2" id="KW-0238">DNA-binding</keyword>
<dbReference type="RefSeq" id="WP_380620069.1">
    <property type="nucleotide sequence ID" value="NZ_JBHSDK010000013.1"/>
</dbReference>
<accession>A0ABV8TY46</accession>
<keyword evidence="5" id="KW-1185">Reference proteome</keyword>
<organism evidence="4 5">
    <name type="scientific">Salininema proteolyticum</name>
    <dbReference type="NCBI Taxonomy" id="1607685"/>
    <lineage>
        <taxon>Bacteria</taxon>
        <taxon>Bacillati</taxon>
        <taxon>Actinomycetota</taxon>
        <taxon>Actinomycetes</taxon>
        <taxon>Glycomycetales</taxon>
        <taxon>Glycomycetaceae</taxon>
        <taxon>Salininema</taxon>
    </lineage>
</organism>
<reference evidence="5" key="1">
    <citation type="journal article" date="2019" name="Int. J. Syst. Evol. Microbiol.">
        <title>The Global Catalogue of Microorganisms (GCM) 10K type strain sequencing project: providing services to taxonomists for standard genome sequencing and annotation.</title>
        <authorList>
            <consortium name="The Broad Institute Genomics Platform"/>
            <consortium name="The Broad Institute Genome Sequencing Center for Infectious Disease"/>
            <person name="Wu L."/>
            <person name="Ma J."/>
        </authorList>
    </citation>
    <scope>NUCLEOTIDE SEQUENCE [LARGE SCALE GENOMIC DNA]</scope>
    <source>
        <strain evidence="5">IBRC-M 10908</strain>
    </source>
</reference>
<dbReference type="EMBL" id="JBHSDK010000013">
    <property type="protein sequence ID" value="MFC4335358.1"/>
    <property type="molecule type" value="Genomic_DNA"/>
</dbReference>
<gene>
    <name evidence="4" type="ORF">ACFPET_09125</name>
</gene>
<sequence>MSEKTTDGRLAKGEQRRRELIAATISIVAREGVAGVSHRAVAREAGLQPTAAAYYYKAIDDLLTAALTQCMEEDAAYVRDLAESGEAGLRGFAEQMARAVAAPVHLVAEFELFLLASRRPELRKATANWTDALAAFARSHTDSPARVRALAAAVDGMLIQALVTDDPPTVDDYEEVLRDILEKP</sequence>
<feature type="domain" description="HTH tetR-type" evidence="3">
    <location>
        <begin position="14"/>
        <end position="74"/>
    </location>
</feature>
<dbReference type="Pfam" id="PF17940">
    <property type="entry name" value="TetR_C_31"/>
    <property type="match status" value="1"/>
</dbReference>
<dbReference type="PROSITE" id="PS50977">
    <property type="entry name" value="HTH_TETR_2"/>
    <property type="match status" value="1"/>
</dbReference>
<dbReference type="SUPFAM" id="SSF46689">
    <property type="entry name" value="Homeodomain-like"/>
    <property type="match status" value="1"/>
</dbReference>
<evidence type="ECO:0000313" key="4">
    <source>
        <dbReference type="EMBL" id="MFC4335358.1"/>
    </source>
</evidence>
<dbReference type="InterPro" id="IPR036271">
    <property type="entry name" value="Tet_transcr_reg_TetR-rel_C_sf"/>
</dbReference>
<dbReference type="InterPro" id="IPR001647">
    <property type="entry name" value="HTH_TetR"/>
</dbReference>
<dbReference type="SUPFAM" id="SSF48498">
    <property type="entry name" value="Tetracyclin repressor-like, C-terminal domain"/>
    <property type="match status" value="1"/>
</dbReference>
<dbReference type="InterPro" id="IPR041583">
    <property type="entry name" value="TetR_C_31"/>
</dbReference>
<feature type="DNA-binding region" description="H-T-H motif" evidence="2">
    <location>
        <begin position="37"/>
        <end position="56"/>
    </location>
</feature>
<dbReference type="Gene3D" id="1.10.357.10">
    <property type="entry name" value="Tetracycline Repressor, domain 2"/>
    <property type="match status" value="1"/>
</dbReference>
<protein>
    <submittedName>
        <fullName evidence="4">TetR/AcrR family transcriptional regulator</fullName>
    </submittedName>
</protein>
<dbReference type="Proteomes" id="UP001595823">
    <property type="component" value="Unassembled WGS sequence"/>
</dbReference>
<name>A0ABV8TY46_9ACTN</name>
<dbReference type="InterPro" id="IPR009057">
    <property type="entry name" value="Homeodomain-like_sf"/>
</dbReference>
<evidence type="ECO:0000259" key="3">
    <source>
        <dbReference type="PROSITE" id="PS50977"/>
    </source>
</evidence>
<evidence type="ECO:0000256" key="1">
    <source>
        <dbReference type="ARBA" id="ARBA00023125"/>
    </source>
</evidence>